<feature type="transmembrane region" description="Helical" evidence="1">
    <location>
        <begin position="25"/>
        <end position="45"/>
    </location>
</feature>
<dbReference type="PANTHER" id="PTHR33979">
    <property type="entry name" value="OS02G0221600 PROTEIN"/>
    <property type="match status" value="1"/>
</dbReference>
<dbReference type="PANTHER" id="PTHR33979:SF2">
    <property type="entry name" value="PEPTIDASE M50B-LIKE-DOMAIN-CONTAINING PROTEIN"/>
    <property type="match status" value="1"/>
</dbReference>
<feature type="transmembrane region" description="Helical" evidence="1">
    <location>
        <begin position="202"/>
        <end position="222"/>
    </location>
</feature>
<evidence type="ECO:0000313" key="3">
    <source>
        <dbReference type="Proteomes" id="UP000502608"/>
    </source>
</evidence>
<evidence type="ECO:0000313" key="2">
    <source>
        <dbReference type="EMBL" id="QIR14375.1"/>
    </source>
</evidence>
<dbReference type="KEGG" id="saes:HBH39_07670"/>
<proteinExistence type="predicted"/>
<feature type="transmembrane region" description="Helical" evidence="1">
    <location>
        <begin position="139"/>
        <end position="157"/>
    </location>
</feature>
<gene>
    <name evidence="2" type="ORF">HBH39_07670</name>
</gene>
<dbReference type="RefSeq" id="WP_167677068.1">
    <property type="nucleotide sequence ID" value="NZ_CP050313.1"/>
</dbReference>
<organism evidence="2 3">
    <name type="scientific">Shewanella aestuarii</name>
    <dbReference type="NCBI Taxonomy" id="1028752"/>
    <lineage>
        <taxon>Bacteria</taxon>
        <taxon>Pseudomonadati</taxon>
        <taxon>Pseudomonadota</taxon>
        <taxon>Gammaproteobacteria</taxon>
        <taxon>Alteromonadales</taxon>
        <taxon>Shewanellaceae</taxon>
        <taxon>Shewanella</taxon>
    </lineage>
</organism>
<keyword evidence="1" id="KW-0812">Transmembrane</keyword>
<accession>A0A6G9QJY7</accession>
<keyword evidence="1" id="KW-0472">Membrane</keyword>
<dbReference type="EMBL" id="CP050313">
    <property type="protein sequence ID" value="QIR14375.1"/>
    <property type="molecule type" value="Genomic_DNA"/>
</dbReference>
<dbReference type="Proteomes" id="UP000502608">
    <property type="component" value="Chromosome"/>
</dbReference>
<keyword evidence="1" id="KW-1133">Transmembrane helix</keyword>
<feature type="transmembrane region" description="Helical" evidence="1">
    <location>
        <begin position="89"/>
        <end position="109"/>
    </location>
</feature>
<keyword evidence="3" id="KW-1185">Reference proteome</keyword>
<sequence>MTLPNHNSINDKLAYQSGIPTRGRFVFELIVAFLLTRLPFISVPFKWFESYFHELSHGIATVVSGGVVSQIQLFPNGAGLCYSLGGNGVLIAFSGYLGAAIWGYLIFLLATWRDGIRFTLSFLAMTILASVVLWSRDLLTIIILLCLAGLILLPLKLKNSRPLNSLLRILGLMIILNAMASPMVLFGLAGQGDAVALASMTWIPAWIWVVLWLAFSCFMLWLSWRKVDSTKGNIK</sequence>
<feature type="transmembrane region" description="Helical" evidence="1">
    <location>
        <begin position="116"/>
        <end position="133"/>
    </location>
</feature>
<name>A0A6G9QJY7_9GAMM</name>
<dbReference type="Pfam" id="PF13398">
    <property type="entry name" value="Peptidase_M50B"/>
    <property type="match status" value="1"/>
</dbReference>
<reference evidence="2 3" key="1">
    <citation type="submission" date="2020-03" db="EMBL/GenBank/DDBJ databases">
        <title>Complete genome sequence of Shewanella sp.</title>
        <authorList>
            <person name="Kim Y.-S."/>
            <person name="Kim S.-J."/>
            <person name="Jung H.-K."/>
            <person name="Kim K.-H."/>
        </authorList>
    </citation>
    <scope>NUCLEOTIDE SEQUENCE [LARGE SCALE GENOMIC DNA]</scope>
    <source>
        <strain evidence="2 3">PN3F2</strain>
    </source>
</reference>
<dbReference type="InterPro" id="IPR049500">
    <property type="entry name" value="Peptidase_M50B-like"/>
</dbReference>
<dbReference type="AlphaFoldDB" id="A0A6G9QJY7"/>
<feature type="transmembrane region" description="Helical" evidence="1">
    <location>
        <begin position="169"/>
        <end position="190"/>
    </location>
</feature>
<evidence type="ECO:0000256" key="1">
    <source>
        <dbReference type="SAM" id="Phobius"/>
    </source>
</evidence>
<protein>
    <submittedName>
        <fullName evidence="2">M50 family metallopeptidase</fullName>
    </submittedName>
</protein>